<dbReference type="PANTHER" id="PTHR36878:SF1">
    <property type="entry name" value="SMALL INTEGRAL MEMBRANE PROTEIN 30"/>
    <property type="match status" value="1"/>
</dbReference>
<dbReference type="EMBL" id="JAVHJS010000016">
    <property type="protein sequence ID" value="KAK2832326.1"/>
    <property type="molecule type" value="Genomic_DNA"/>
</dbReference>
<name>A0AA88M796_TACVA</name>
<keyword evidence="1" id="KW-0472">Membrane</keyword>
<sequence>MACLQTFPGVFAALCLLFLCFLQPVEAYDGGDAVALLLGMAVTVVGFCACLGWYSRRRSGQF</sequence>
<feature type="transmembrane region" description="Helical" evidence="1">
    <location>
        <begin position="37"/>
        <end position="54"/>
    </location>
</feature>
<comment type="caution">
    <text evidence="3">The sequence shown here is derived from an EMBL/GenBank/DDBJ whole genome shotgun (WGS) entry which is preliminary data.</text>
</comment>
<protein>
    <recommendedName>
        <fullName evidence="5">Small integral membrane protein 30</fullName>
    </recommendedName>
</protein>
<evidence type="ECO:0000256" key="2">
    <source>
        <dbReference type="SAM" id="SignalP"/>
    </source>
</evidence>
<evidence type="ECO:0008006" key="5">
    <source>
        <dbReference type="Google" id="ProtNLM"/>
    </source>
</evidence>
<gene>
    <name evidence="3" type="ORF">Q7C36_015788</name>
</gene>
<keyword evidence="2" id="KW-0732">Signal</keyword>
<keyword evidence="1" id="KW-1133">Transmembrane helix</keyword>
<dbReference type="Proteomes" id="UP001187315">
    <property type="component" value="Unassembled WGS sequence"/>
</dbReference>
<dbReference type="PANTHER" id="PTHR36878">
    <property type="entry name" value="SMALL INTEGRAL MEMBRANE PROTEIN 30"/>
    <property type="match status" value="1"/>
</dbReference>
<feature type="chain" id="PRO_5041683642" description="Small integral membrane protein 30" evidence="2">
    <location>
        <begin position="28"/>
        <end position="62"/>
    </location>
</feature>
<evidence type="ECO:0000313" key="4">
    <source>
        <dbReference type="Proteomes" id="UP001187315"/>
    </source>
</evidence>
<organism evidence="3 4">
    <name type="scientific">Tachysurus vachellii</name>
    <name type="common">Darkbarbel catfish</name>
    <name type="synonym">Pelteobagrus vachellii</name>
    <dbReference type="NCBI Taxonomy" id="175792"/>
    <lineage>
        <taxon>Eukaryota</taxon>
        <taxon>Metazoa</taxon>
        <taxon>Chordata</taxon>
        <taxon>Craniata</taxon>
        <taxon>Vertebrata</taxon>
        <taxon>Euteleostomi</taxon>
        <taxon>Actinopterygii</taxon>
        <taxon>Neopterygii</taxon>
        <taxon>Teleostei</taxon>
        <taxon>Ostariophysi</taxon>
        <taxon>Siluriformes</taxon>
        <taxon>Bagridae</taxon>
        <taxon>Tachysurus</taxon>
    </lineage>
</organism>
<proteinExistence type="predicted"/>
<evidence type="ECO:0000256" key="1">
    <source>
        <dbReference type="SAM" id="Phobius"/>
    </source>
</evidence>
<accession>A0AA88M796</accession>
<dbReference type="AlphaFoldDB" id="A0AA88M796"/>
<evidence type="ECO:0000313" key="3">
    <source>
        <dbReference type="EMBL" id="KAK2832326.1"/>
    </source>
</evidence>
<keyword evidence="4" id="KW-1185">Reference proteome</keyword>
<feature type="signal peptide" evidence="2">
    <location>
        <begin position="1"/>
        <end position="27"/>
    </location>
</feature>
<dbReference type="Pfam" id="PF15873">
    <property type="entry name" value="DUF4730"/>
    <property type="match status" value="1"/>
</dbReference>
<keyword evidence="1" id="KW-0812">Transmembrane</keyword>
<dbReference type="InterPro" id="IPR031742">
    <property type="entry name" value="DUF4730"/>
</dbReference>
<reference evidence="3" key="1">
    <citation type="submission" date="2023-08" db="EMBL/GenBank/DDBJ databases">
        <title>Pelteobagrus vachellii genome.</title>
        <authorList>
            <person name="Liu H."/>
        </authorList>
    </citation>
    <scope>NUCLEOTIDE SEQUENCE</scope>
    <source>
        <strain evidence="3">PRFRI_2022a</strain>
        <tissue evidence="3">Muscle</tissue>
    </source>
</reference>